<dbReference type="RefSeq" id="WP_141817726.1">
    <property type="nucleotide sequence ID" value="NZ_BAAAIL010000003.1"/>
</dbReference>
<reference evidence="1 2" key="1">
    <citation type="submission" date="2019-06" db="EMBL/GenBank/DDBJ databases">
        <title>Sequencing the genomes of 1000 actinobacteria strains.</title>
        <authorList>
            <person name="Klenk H.-P."/>
        </authorList>
    </citation>
    <scope>NUCLEOTIDE SEQUENCE [LARGE SCALE GENOMIC DNA]</scope>
    <source>
        <strain evidence="1 2">DSM 12362</strain>
    </source>
</reference>
<dbReference type="PROSITE" id="PS51318">
    <property type="entry name" value="TAT"/>
    <property type="match status" value="1"/>
</dbReference>
<proteinExistence type="predicted"/>
<sequence length="217" mass="22924">MTRDDDVYPTMPTSRRALVKGAAWAVPAVTVGVAAPAAAASLPPCMAEVSSVVQGSWSVGAKYGSCNQNTHFDVSVRVLVSPCDATSIQLRVYDLGDETGSGSSSRSRLWWSRIGQSGYLYIEKTVTVPAAGTTFPVSFAVQNDRVLRETTFLSSSQGAAVQGTIQACCSSENDGIHVNPCNFGAAGSVNKVAKLYYRLNATGAWQFGGYVNAARPR</sequence>
<dbReference type="EMBL" id="VFPU01000001">
    <property type="protein sequence ID" value="TQM96056.1"/>
    <property type="molecule type" value="Genomic_DNA"/>
</dbReference>
<keyword evidence="2" id="KW-1185">Reference proteome</keyword>
<dbReference type="Proteomes" id="UP000315133">
    <property type="component" value="Unassembled WGS sequence"/>
</dbReference>
<dbReference type="InterPro" id="IPR006311">
    <property type="entry name" value="TAT_signal"/>
</dbReference>
<name>A0A543KLV7_9MICO</name>
<protein>
    <submittedName>
        <fullName evidence="1">Uncharacterized protein</fullName>
    </submittedName>
</protein>
<comment type="caution">
    <text evidence="1">The sequence shown here is derived from an EMBL/GenBank/DDBJ whole genome shotgun (WGS) entry which is preliminary data.</text>
</comment>
<evidence type="ECO:0000313" key="1">
    <source>
        <dbReference type="EMBL" id="TQM96056.1"/>
    </source>
</evidence>
<evidence type="ECO:0000313" key="2">
    <source>
        <dbReference type="Proteomes" id="UP000315133"/>
    </source>
</evidence>
<accession>A0A543KLV7</accession>
<dbReference type="AlphaFoldDB" id="A0A543KLV7"/>
<gene>
    <name evidence="1" type="ORF">FB476_0912</name>
</gene>
<organism evidence="1 2">
    <name type="scientific">Ornithinimicrobium humiphilum</name>
    <dbReference type="NCBI Taxonomy" id="125288"/>
    <lineage>
        <taxon>Bacteria</taxon>
        <taxon>Bacillati</taxon>
        <taxon>Actinomycetota</taxon>
        <taxon>Actinomycetes</taxon>
        <taxon>Micrococcales</taxon>
        <taxon>Ornithinimicrobiaceae</taxon>
        <taxon>Ornithinimicrobium</taxon>
    </lineage>
</organism>